<gene>
    <name evidence="6" type="ORF">SAMN02799615_00054</name>
</gene>
<evidence type="ECO:0000256" key="1">
    <source>
        <dbReference type="ARBA" id="ARBA00005213"/>
    </source>
</evidence>
<dbReference type="SUPFAM" id="SSF55909">
    <property type="entry name" value="Pentein"/>
    <property type="match status" value="1"/>
</dbReference>
<evidence type="ECO:0000313" key="7">
    <source>
        <dbReference type="Proteomes" id="UP000199477"/>
    </source>
</evidence>
<dbReference type="RefSeq" id="WP_026634127.1">
    <property type="nucleotide sequence ID" value="NZ_FONH01000001.1"/>
</dbReference>
<organism evidence="6 7">
    <name type="scientific">Dyella marensis</name>
    <dbReference type="NCBI Taxonomy" id="500610"/>
    <lineage>
        <taxon>Bacteria</taxon>
        <taxon>Pseudomonadati</taxon>
        <taxon>Pseudomonadota</taxon>
        <taxon>Gammaproteobacteria</taxon>
        <taxon>Lysobacterales</taxon>
        <taxon>Rhodanobacteraceae</taxon>
        <taxon>Dyella</taxon>
    </lineage>
</organism>
<keyword evidence="7" id="KW-1185">Reference proteome</keyword>
<dbReference type="GO" id="GO:0019546">
    <property type="term" value="P:L-arginine deiminase pathway"/>
    <property type="evidence" value="ECO:0007669"/>
    <property type="project" value="TreeGrafter"/>
</dbReference>
<evidence type="ECO:0000256" key="3">
    <source>
        <dbReference type="ARBA" id="ARBA00012171"/>
    </source>
</evidence>
<accession>A0A1I1WXR7</accession>
<dbReference type="EMBL" id="FONH01000001">
    <property type="protein sequence ID" value="SFD99927.1"/>
    <property type="molecule type" value="Genomic_DNA"/>
</dbReference>
<dbReference type="GO" id="GO:0016990">
    <property type="term" value="F:arginine deiminase activity"/>
    <property type="evidence" value="ECO:0007669"/>
    <property type="project" value="UniProtKB-EC"/>
</dbReference>
<comment type="catalytic activity">
    <reaction evidence="5">
        <text>L-arginine + H2O = L-citrulline + NH4(+)</text>
        <dbReference type="Rhea" id="RHEA:19597"/>
        <dbReference type="ChEBI" id="CHEBI:15377"/>
        <dbReference type="ChEBI" id="CHEBI:28938"/>
        <dbReference type="ChEBI" id="CHEBI:32682"/>
        <dbReference type="ChEBI" id="CHEBI:57743"/>
        <dbReference type="EC" id="3.5.3.6"/>
    </reaction>
</comment>
<dbReference type="Gene3D" id="3.75.10.10">
    <property type="entry name" value="L-arginine/glycine Amidinotransferase, Chain A"/>
    <property type="match status" value="1"/>
</dbReference>
<protein>
    <recommendedName>
        <fullName evidence="3">arginine deiminase</fullName>
        <ecNumber evidence="3">3.5.3.6</ecNumber>
    </recommendedName>
</protein>
<evidence type="ECO:0000256" key="4">
    <source>
        <dbReference type="ARBA" id="ARBA00022801"/>
    </source>
</evidence>
<keyword evidence="4" id="KW-0378">Hydrolase</keyword>
<dbReference type="Pfam" id="PF02274">
    <property type="entry name" value="ADI"/>
    <property type="match status" value="2"/>
</dbReference>
<dbReference type="STRING" id="500610.SAMN02799615_00054"/>
<dbReference type="AlphaFoldDB" id="A0A1I1WXR7"/>
<dbReference type="PRINTS" id="PR01466">
    <property type="entry name" value="ARGDEIMINASE"/>
</dbReference>
<name>A0A1I1WXR7_9GAMM</name>
<dbReference type="Proteomes" id="UP000199477">
    <property type="component" value="Unassembled WGS sequence"/>
</dbReference>
<sequence length="442" mass="48433">MNRLTHRVPFEEAAVSATPYVVSDIAPLRRVIVNAPSPADYHLEVATGNFLHYNPPPVAAARQHGELERLLAASGAEVLSMERLLDEAIEEARRKGQFATWLRAALPRLAPWAGSATGATLLARAGHVQFQTDAEGVYRHIVDHRLGLAFTRDLAVMTPRGWILGNFISPSRRGEASLMRFAAEFSPSLREYPVLFDALEAGLCLVGGDLQVVDERTLLVGVGHCTDPRVAPLLARRLDMDVIAVRMRGDSTVRWKPDDSVLAHMFLHLDSCFTRVDHKLAVALPYFLEAGYAGRDPLTRFLKGLLVEPTVDAQQADAAVANLAGIGWVRRYRAGSGDVDDSCEGMKLVDLVRAWGWQVDFVGGAADALDLEHFFRVVLAEHDKQASNLVATAPGRVLAYADAPRTHAALQARGVDVQAFDGRDLWPWWGGPHCLTLPLERG</sequence>
<evidence type="ECO:0000313" key="6">
    <source>
        <dbReference type="EMBL" id="SFD99927.1"/>
    </source>
</evidence>
<proteinExistence type="inferred from homology"/>
<dbReference type="PANTHER" id="PTHR47271">
    <property type="entry name" value="ARGININE DEIMINASE"/>
    <property type="match status" value="1"/>
</dbReference>
<comment type="similarity">
    <text evidence="2">Belongs to the arginine deiminase family.</text>
</comment>
<comment type="pathway">
    <text evidence="1">Amino-acid degradation; L-arginine degradation via ADI pathway; carbamoyl phosphate from L-arginine: step 1/2.</text>
</comment>
<evidence type="ECO:0000256" key="5">
    <source>
        <dbReference type="ARBA" id="ARBA00049429"/>
    </source>
</evidence>
<reference evidence="7" key="1">
    <citation type="submission" date="2016-10" db="EMBL/GenBank/DDBJ databases">
        <authorList>
            <person name="Varghese N."/>
            <person name="Submissions S."/>
        </authorList>
    </citation>
    <scope>NUCLEOTIDE SEQUENCE [LARGE SCALE GENOMIC DNA]</scope>
    <source>
        <strain evidence="7">UNC178MFTsu3.1</strain>
    </source>
</reference>
<dbReference type="PANTHER" id="PTHR47271:SF2">
    <property type="entry name" value="ARGININE DEIMINASE"/>
    <property type="match status" value="1"/>
</dbReference>
<evidence type="ECO:0000256" key="2">
    <source>
        <dbReference type="ARBA" id="ARBA00010206"/>
    </source>
</evidence>
<dbReference type="InterPro" id="IPR003876">
    <property type="entry name" value="Arg_deiminase"/>
</dbReference>
<dbReference type="EC" id="3.5.3.6" evidence="3"/>